<gene>
    <name evidence="1" type="ORF">CTZ28_22615</name>
</gene>
<dbReference type="AlphaFoldDB" id="A0A3M0I2L0"/>
<accession>A0A3M0I2L0</accession>
<keyword evidence="2" id="KW-1185">Reference proteome</keyword>
<evidence type="ECO:0000313" key="1">
    <source>
        <dbReference type="EMBL" id="RMB83527.1"/>
    </source>
</evidence>
<dbReference type="EMBL" id="PENI01000015">
    <property type="protein sequence ID" value="RMB83527.1"/>
    <property type="molecule type" value="Genomic_DNA"/>
</dbReference>
<reference evidence="1 2" key="1">
    <citation type="submission" date="2017-11" db="EMBL/GenBank/DDBJ databases">
        <title>Draft genome of actinobacteria isolated from guarana (Paullinia cupana (Mart.) Ducke.</title>
        <authorList>
            <person name="Siqueira K.A."/>
            <person name="Liotti R.G."/>
            <person name="Mendes T.A.O."/>
            <person name="Soares M.A."/>
        </authorList>
    </citation>
    <scope>NUCLEOTIDE SEQUENCE [LARGE SCALE GENOMIC DNA]</scope>
    <source>
        <strain evidence="1 2">193</strain>
    </source>
</reference>
<protein>
    <submittedName>
        <fullName evidence="1">Uncharacterized protein</fullName>
    </submittedName>
</protein>
<dbReference type="InterPro" id="IPR046193">
    <property type="entry name" value="DUF6221"/>
</dbReference>
<dbReference type="Proteomes" id="UP000270471">
    <property type="component" value="Unassembled WGS sequence"/>
</dbReference>
<comment type="caution">
    <text evidence="1">The sequence shown here is derived from an EMBL/GenBank/DDBJ whole genome shotgun (WGS) entry which is preliminary data.</text>
</comment>
<proteinExistence type="predicted"/>
<organism evidence="1 2">
    <name type="scientific">Streptomyces shenzhenensis</name>
    <dbReference type="NCBI Taxonomy" id="943815"/>
    <lineage>
        <taxon>Bacteria</taxon>
        <taxon>Bacillati</taxon>
        <taxon>Actinomycetota</taxon>
        <taxon>Actinomycetes</taxon>
        <taxon>Kitasatosporales</taxon>
        <taxon>Streptomycetaceae</taxon>
        <taxon>Streptomyces</taxon>
    </lineage>
</organism>
<dbReference type="Pfam" id="PF19730">
    <property type="entry name" value="DUF6221"/>
    <property type="match status" value="1"/>
</dbReference>
<sequence length="104" mass="12170">MTTQMAREDELMDDLLRFLRARNEEDNHAYAYVAHTFGSEALLDSHLPMLDLIDRLARDFKTMDATDLRIPGLAYTLRVLVQSYAEHPGYREEWRPEVSKQTEP</sequence>
<evidence type="ECO:0000313" key="2">
    <source>
        <dbReference type="Proteomes" id="UP000270471"/>
    </source>
</evidence>
<name>A0A3M0I2L0_9ACTN</name>